<dbReference type="SUPFAM" id="SSF161070">
    <property type="entry name" value="SNF-like"/>
    <property type="match status" value="1"/>
</dbReference>
<evidence type="ECO:0000256" key="6">
    <source>
        <dbReference type="ARBA" id="ARBA00022989"/>
    </source>
</evidence>
<comment type="subcellular location">
    <subcellularLocation>
        <location evidence="1">Membrane</location>
        <topology evidence="1">Multi-pass membrane protein</topology>
    </subcellularLocation>
</comment>
<feature type="binding site" evidence="8">
    <location>
        <position position="172"/>
    </location>
    <ligand>
        <name>Na(+)</name>
        <dbReference type="ChEBI" id="CHEBI:29101"/>
        <label>1</label>
    </ligand>
</feature>
<feature type="transmembrane region" description="Helical" evidence="12">
    <location>
        <begin position="575"/>
        <end position="598"/>
    </location>
</feature>
<dbReference type="PROSITE" id="PS00754">
    <property type="entry name" value="NA_NEUROTRAN_SYMP_2"/>
    <property type="match status" value="1"/>
</dbReference>
<feature type="binding site" evidence="8">
    <location>
        <position position="514"/>
    </location>
    <ligand>
        <name>Na(+)</name>
        <dbReference type="ChEBI" id="CHEBI:29101"/>
        <label>1</label>
    </ligand>
</feature>
<sequence length="723" mass="79342">MSTSGANNPPAATEAAPSPGPPPQAPPSPSGHSAGEDVTPPPGAVTELRLVGGGQVVTRLAPHSPACPLLPRDDGYHSSDSTPKTSGERRVAGVLPLPRGPLTTTPDASDDKFPSETDSGVAESVPLAAVPPTLTPGVCPVPSPAAGAPGGVPDDGRESWGKSMDFLLSIIGFAVDLANVWRFPFLCYRNGGGAFLLPYFLITVFGALPLFFMELVLGQYNRQGPITVWKICPFFRGVGYCAVLVAYFVSFYYNVIIAWSIYFVYASFSFTLPWTSCNNSWNTADCWDGLTSEEPRPNISRLMSPSEEYFNYVVLQLHKSDGFDDLGPPQPGLVVCGLITYFILYLSLFKGVKSSGKVVWVTATMPYVILTLLLIRGALLPGAADGLLYYIKPSISALSDSKVWYEAAVQVFFSVGAGFGVHLSYASYNTFNNNCYRDCLITSLVNAFTSFYSGLVIFTYLGYMAFKQKTEISEVAIDGPGLVFQVYPEAVATLPGSQIWSCLFFLMLIALGLDSGMGGLECVITGLLDELRKTFGRRVIRREVFTALVVGSSFLVSITNFCQGGIYVFHWLDTYSAGISLLCSALFEAVAVSWMYGLRRFCADIQHMLGFRPRLYWRVCWKFISPLFILITIIIGLRSQMANPLEYNGPTKYMYPRWAEAVGWCITASSMLMIPLWMVISVVRRRGSFKEKLLLSLTPEEEHQKLLQTGEAPCLEWSHWLYI</sequence>
<evidence type="ECO:0000256" key="5">
    <source>
        <dbReference type="ARBA" id="ARBA00022847"/>
    </source>
</evidence>
<feature type="disulfide bond" evidence="9">
    <location>
        <begin position="277"/>
        <end position="286"/>
    </location>
</feature>
<evidence type="ECO:0000313" key="13">
    <source>
        <dbReference type="EMBL" id="JAI57300.1"/>
    </source>
</evidence>
<evidence type="ECO:0000256" key="2">
    <source>
        <dbReference type="ARBA" id="ARBA00006459"/>
    </source>
</evidence>
<evidence type="ECO:0000256" key="10">
    <source>
        <dbReference type="RuleBase" id="RU003732"/>
    </source>
</evidence>
<feature type="transmembrane region" description="Helical" evidence="12">
    <location>
        <begin position="619"/>
        <end position="641"/>
    </location>
</feature>
<dbReference type="GO" id="GO:0015293">
    <property type="term" value="F:symporter activity"/>
    <property type="evidence" value="ECO:0007669"/>
    <property type="project" value="UniProtKB-KW"/>
</dbReference>
<feature type="compositionally biased region" description="Low complexity" evidence="11">
    <location>
        <begin position="95"/>
        <end position="106"/>
    </location>
</feature>
<feature type="binding site" evidence="8">
    <location>
        <position position="515"/>
    </location>
    <ligand>
        <name>Na(+)</name>
        <dbReference type="ChEBI" id="CHEBI:29101"/>
        <label>1</label>
    </ligand>
</feature>
<dbReference type="GO" id="GO:0005886">
    <property type="term" value="C:plasma membrane"/>
    <property type="evidence" value="ECO:0007669"/>
    <property type="project" value="TreeGrafter"/>
</dbReference>
<dbReference type="PROSITE" id="PS50267">
    <property type="entry name" value="NA_NEUROTRAN_SYMP_3"/>
    <property type="match status" value="1"/>
</dbReference>
<feature type="transmembrane region" description="Helical" evidence="12">
    <location>
        <begin position="544"/>
        <end position="569"/>
    </location>
</feature>
<evidence type="ECO:0000256" key="3">
    <source>
        <dbReference type="ARBA" id="ARBA00022448"/>
    </source>
</evidence>
<evidence type="ECO:0000256" key="8">
    <source>
        <dbReference type="PIRSR" id="PIRSR600175-1"/>
    </source>
</evidence>
<evidence type="ECO:0000256" key="9">
    <source>
        <dbReference type="PIRSR" id="PIRSR600175-2"/>
    </source>
</evidence>
<feature type="binding site" evidence="8">
    <location>
        <position position="179"/>
    </location>
    <ligand>
        <name>Na(+)</name>
        <dbReference type="ChEBI" id="CHEBI:29101"/>
        <label>1</label>
    </ligand>
</feature>
<dbReference type="AlphaFoldDB" id="A0A0P4VPR8"/>
<evidence type="ECO:0000256" key="4">
    <source>
        <dbReference type="ARBA" id="ARBA00022692"/>
    </source>
</evidence>
<keyword evidence="8" id="KW-0915">Sodium</keyword>
<keyword evidence="6 12" id="KW-1133">Transmembrane helix</keyword>
<keyword evidence="3 10" id="KW-0813">Transport</keyword>
<feature type="binding site" evidence="8">
    <location>
        <position position="175"/>
    </location>
    <ligand>
        <name>Na(+)</name>
        <dbReference type="ChEBI" id="CHEBI:29101"/>
        <label>1</label>
    </ligand>
</feature>
<dbReference type="GO" id="GO:0035725">
    <property type="term" value="P:sodium ion transmembrane transport"/>
    <property type="evidence" value="ECO:0007669"/>
    <property type="project" value="TreeGrafter"/>
</dbReference>
<evidence type="ECO:0000256" key="7">
    <source>
        <dbReference type="ARBA" id="ARBA00023136"/>
    </source>
</evidence>
<feature type="transmembrane region" description="Helical" evidence="12">
    <location>
        <begin position="440"/>
        <end position="463"/>
    </location>
</feature>
<feature type="compositionally biased region" description="Pro residues" evidence="11">
    <location>
        <begin position="18"/>
        <end position="29"/>
    </location>
</feature>
<keyword evidence="5 10" id="KW-0769">Symport</keyword>
<dbReference type="InterPro" id="IPR037272">
    <property type="entry name" value="SNS_sf"/>
</dbReference>
<evidence type="ECO:0000256" key="12">
    <source>
        <dbReference type="SAM" id="Phobius"/>
    </source>
</evidence>
<feature type="transmembrane region" description="Helical" evidence="12">
    <location>
        <begin position="166"/>
        <end position="184"/>
    </location>
</feature>
<feature type="transmembrane region" description="Helical" evidence="12">
    <location>
        <begin position="196"/>
        <end position="217"/>
    </location>
</feature>
<feature type="binding site" evidence="8">
    <location>
        <position position="174"/>
    </location>
    <ligand>
        <name>Na(+)</name>
        <dbReference type="ChEBI" id="CHEBI:29101"/>
        <label>1</label>
    </ligand>
</feature>
<keyword evidence="4 10" id="KW-0812">Transmembrane</keyword>
<organism evidence="13">
    <name type="scientific">Scylla olivacea</name>
    <name type="common">Orange mud crab</name>
    <name type="synonym">Cancer olivacea</name>
    <dbReference type="NCBI Taxonomy" id="85551"/>
    <lineage>
        <taxon>Eukaryota</taxon>
        <taxon>Metazoa</taxon>
        <taxon>Ecdysozoa</taxon>
        <taxon>Arthropoda</taxon>
        <taxon>Crustacea</taxon>
        <taxon>Multicrustacea</taxon>
        <taxon>Malacostraca</taxon>
        <taxon>Eumalacostraca</taxon>
        <taxon>Eucarida</taxon>
        <taxon>Decapoda</taxon>
        <taxon>Pleocyemata</taxon>
        <taxon>Brachyura</taxon>
        <taxon>Eubrachyura</taxon>
        <taxon>Portunoidea</taxon>
        <taxon>Portunidae</taxon>
        <taxon>Portuninae</taxon>
        <taxon>Scylla</taxon>
    </lineage>
</organism>
<feature type="binding site" evidence="8">
    <location>
        <position position="414"/>
    </location>
    <ligand>
        <name>Na(+)</name>
        <dbReference type="ChEBI" id="CHEBI:29101"/>
        <label>1</label>
    </ligand>
</feature>
<feature type="transmembrane region" description="Helical" evidence="12">
    <location>
        <begin position="358"/>
        <end position="379"/>
    </location>
</feature>
<keyword evidence="8" id="KW-0479">Metal-binding</keyword>
<dbReference type="GO" id="GO:0046872">
    <property type="term" value="F:metal ion binding"/>
    <property type="evidence" value="ECO:0007669"/>
    <property type="project" value="UniProtKB-KW"/>
</dbReference>
<name>A0A0P4VPR8_SCYOL</name>
<accession>A0A0P4VPR8</accession>
<evidence type="ECO:0000256" key="11">
    <source>
        <dbReference type="SAM" id="MobiDB-lite"/>
    </source>
</evidence>
<dbReference type="Pfam" id="PF00209">
    <property type="entry name" value="SNF"/>
    <property type="match status" value="1"/>
</dbReference>
<feature type="transmembrane region" description="Helical" evidence="12">
    <location>
        <begin position="498"/>
        <end position="523"/>
    </location>
</feature>
<feature type="transmembrane region" description="Helical" evidence="12">
    <location>
        <begin position="332"/>
        <end position="349"/>
    </location>
</feature>
<dbReference type="InterPro" id="IPR000175">
    <property type="entry name" value="Na/ntran_symport"/>
</dbReference>
<dbReference type="PROSITE" id="PS00610">
    <property type="entry name" value="NA_NEUROTRAN_SYMP_1"/>
    <property type="match status" value="1"/>
</dbReference>
<protein>
    <recommendedName>
        <fullName evidence="10">Transporter</fullName>
    </recommendedName>
</protein>
<dbReference type="EMBL" id="GDRN01108184">
    <property type="protein sequence ID" value="JAI57300.1"/>
    <property type="molecule type" value="Transcribed_RNA"/>
</dbReference>
<comment type="similarity">
    <text evidence="2 10">Belongs to the sodium:neurotransmitter symporter (SNF) (TC 2.A.22) family.</text>
</comment>
<dbReference type="PRINTS" id="PR00176">
    <property type="entry name" value="NANEUSMPORT"/>
</dbReference>
<evidence type="ECO:0000256" key="1">
    <source>
        <dbReference type="ARBA" id="ARBA00004141"/>
    </source>
</evidence>
<keyword evidence="9" id="KW-1015">Disulfide bond</keyword>
<dbReference type="PANTHER" id="PTHR11616:SF38">
    <property type="entry name" value="SODIUM-DEPENDENT DOPAMINE TRANSPORTER"/>
    <property type="match status" value="1"/>
</dbReference>
<feature type="binding site" evidence="8">
    <location>
        <position position="446"/>
    </location>
    <ligand>
        <name>Na(+)</name>
        <dbReference type="ChEBI" id="CHEBI:29101"/>
        <label>1</label>
    </ligand>
</feature>
<reference evidence="13" key="1">
    <citation type="submission" date="2015-09" db="EMBL/GenBank/DDBJ databases">
        <title>Scylla olivacea transcriptome.</title>
        <authorList>
            <person name="Ikhwanuddin M."/>
        </authorList>
    </citation>
    <scope>NUCLEOTIDE SEQUENCE</scope>
</reference>
<feature type="region of interest" description="Disordered" evidence="11">
    <location>
        <begin position="1"/>
        <end position="122"/>
    </location>
</feature>
<feature type="transmembrane region" description="Helical" evidence="12">
    <location>
        <begin position="661"/>
        <end position="683"/>
    </location>
</feature>
<keyword evidence="7 12" id="KW-0472">Membrane</keyword>
<feature type="transmembrane region" description="Helical" evidence="12">
    <location>
        <begin position="407"/>
        <end position="428"/>
    </location>
</feature>
<dbReference type="GO" id="GO:0006865">
    <property type="term" value="P:amino acid transport"/>
    <property type="evidence" value="ECO:0007669"/>
    <property type="project" value="TreeGrafter"/>
</dbReference>
<proteinExistence type="inferred from homology"/>
<feature type="compositionally biased region" description="Low complexity" evidence="11">
    <location>
        <begin position="1"/>
        <end position="17"/>
    </location>
</feature>
<feature type="binding site" evidence="8">
    <location>
        <position position="511"/>
    </location>
    <ligand>
        <name>Na(+)</name>
        <dbReference type="ChEBI" id="CHEBI:29101"/>
        <label>1</label>
    </ligand>
</feature>
<dbReference type="PANTHER" id="PTHR11616">
    <property type="entry name" value="SODIUM/CHLORIDE DEPENDENT TRANSPORTER"/>
    <property type="match status" value="1"/>
</dbReference>
<feature type="transmembrane region" description="Helical" evidence="12">
    <location>
        <begin position="238"/>
        <end position="265"/>
    </location>
</feature>